<evidence type="ECO:0000313" key="5">
    <source>
        <dbReference type="Proteomes" id="UP000294882"/>
    </source>
</evidence>
<accession>A0A063YCA1</accession>
<dbReference type="RefSeq" id="WP_036443861.1">
    <property type="nucleotide sequence ID" value="NZ_CP008748.1"/>
</dbReference>
<gene>
    <name evidence="3" type="ORF">JN03_0179</name>
    <name evidence="4" type="ORF">NMG93_00330</name>
    <name evidence="2" type="ORF">QJ129_00865</name>
</gene>
<reference evidence="4" key="2">
    <citation type="submission" date="2022-07" db="EMBL/GenBank/DDBJ databases">
        <title>Complete genome of Mycoplasma hyosynoviae B1.</title>
        <authorList>
            <person name="Spergser J."/>
        </authorList>
    </citation>
    <scope>NUCLEOTIDE SEQUENCE</scope>
    <source>
        <strain evidence="4">B1</strain>
    </source>
</reference>
<evidence type="ECO:0000313" key="2">
    <source>
        <dbReference type="EMBL" id="MDI3047813.1"/>
    </source>
</evidence>
<protein>
    <submittedName>
        <fullName evidence="3">Uncharacterized protein</fullName>
    </submittedName>
</protein>
<dbReference type="Proteomes" id="UP001233782">
    <property type="component" value="Unassembled WGS sequence"/>
</dbReference>
<feature type="transmembrane region" description="Helical" evidence="1">
    <location>
        <begin position="39"/>
        <end position="60"/>
    </location>
</feature>
<dbReference type="Proteomes" id="UP001059349">
    <property type="component" value="Chromosome"/>
</dbReference>
<dbReference type="EMBL" id="JASBCP010000001">
    <property type="protein sequence ID" value="MDI3047813.1"/>
    <property type="molecule type" value="Genomic_DNA"/>
</dbReference>
<reference evidence="2" key="3">
    <citation type="submission" date="2023-04" db="EMBL/GenBank/DDBJ databases">
        <title>Genomes of recent Mycoplasma hyosynoviae isolates 2023.</title>
        <authorList>
            <person name="Spergser J."/>
        </authorList>
    </citation>
    <scope>NUCLEOTIDE SEQUENCE</scope>
    <source>
        <strain evidence="2">SN1J23N</strain>
    </source>
</reference>
<keyword evidence="1" id="KW-0812">Transmembrane</keyword>
<reference evidence="3 5" key="1">
    <citation type="submission" date="2019-03" db="EMBL/GenBank/DDBJ databases">
        <title>Genomic Encyclopedia of Archaeal and Bacterial Type Strains, Phase II (KMG-II): from individual species to whole genera.</title>
        <authorList>
            <person name="Goeker M."/>
        </authorList>
    </citation>
    <scope>NUCLEOTIDE SEQUENCE [LARGE SCALE GENOMIC DNA]</scope>
    <source>
        <strain evidence="3 5">ATCC 25591</strain>
    </source>
</reference>
<feature type="transmembrane region" description="Helical" evidence="1">
    <location>
        <begin position="72"/>
        <end position="94"/>
    </location>
</feature>
<keyword evidence="1" id="KW-1133">Transmembrane helix</keyword>
<dbReference type="GeneID" id="75104913"/>
<dbReference type="STRING" id="29559.NPL3_01695"/>
<evidence type="ECO:0000256" key="1">
    <source>
        <dbReference type="SAM" id="Phobius"/>
    </source>
</evidence>
<dbReference type="EMBL" id="SOCH01000002">
    <property type="protein sequence ID" value="TDU98155.1"/>
    <property type="molecule type" value="Genomic_DNA"/>
</dbReference>
<feature type="transmembrane region" description="Helical" evidence="1">
    <location>
        <begin position="6"/>
        <end position="27"/>
    </location>
</feature>
<dbReference type="AlphaFoldDB" id="A0A063YCA1"/>
<proteinExistence type="predicted"/>
<dbReference type="Proteomes" id="UP000294882">
    <property type="component" value="Unassembled WGS sequence"/>
</dbReference>
<sequence>MVWILVAVLLFGFVAAIFNLIIISLSFNKDFPKVTQRATIFFAGVLLALFFLSIYVLIVQGGGLSGKQVDTILLFVFYLILLILITVTCILHLVRVLSKNRVLYN</sequence>
<evidence type="ECO:0000313" key="4">
    <source>
        <dbReference type="EMBL" id="UTO26001.1"/>
    </source>
</evidence>
<keyword evidence="1" id="KW-0472">Membrane</keyword>
<dbReference type="EMBL" id="CP101127">
    <property type="protein sequence ID" value="UTO26001.1"/>
    <property type="molecule type" value="Genomic_DNA"/>
</dbReference>
<name>A0A063YCA1_9BACT</name>
<evidence type="ECO:0000313" key="3">
    <source>
        <dbReference type="EMBL" id="TDU98155.1"/>
    </source>
</evidence>
<organism evidence="3 5">
    <name type="scientific">Metamycoplasma hyosynoviae</name>
    <dbReference type="NCBI Taxonomy" id="29559"/>
    <lineage>
        <taxon>Bacteria</taxon>
        <taxon>Bacillati</taxon>
        <taxon>Mycoplasmatota</taxon>
        <taxon>Mycoplasmoidales</taxon>
        <taxon>Metamycoplasmataceae</taxon>
        <taxon>Metamycoplasma</taxon>
    </lineage>
</organism>